<dbReference type="InterPro" id="IPR021842">
    <property type="entry name" value="DUF3435"/>
</dbReference>
<feature type="region of interest" description="Disordered" evidence="1">
    <location>
        <begin position="521"/>
        <end position="542"/>
    </location>
</feature>
<accession>A0AAD6CRH3</accession>
<evidence type="ECO:0008006" key="4">
    <source>
        <dbReference type="Google" id="ProtNLM"/>
    </source>
</evidence>
<comment type="caution">
    <text evidence="2">The sequence shown here is derived from an EMBL/GenBank/DDBJ whole genome shotgun (WGS) entry which is preliminary data.</text>
</comment>
<evidence type="ECO:0000256" key="1">
    <source>
        <dbReference type="SAM" id="MobiDB-lite"/>
    </source>
</evidence>
<organism evidence="2 3">
    <name type="scientific">Penicillium frequentans</name>
    <dbReference type="NCBI Taxonomy" id="3151616"/>
    <lineage>
        <taxon>Eukaryota</taxon>
        <taxon>Fungi</taxon>
        <taxon>Dikarya</taxon>
        <taxon>Ascomycota</taxon>
        <taxon>Pezizomycotina</taxon>
        <taxon>Eurotiomycetes</taxon>
        <taxon>Eurotiomycetidae</taxon>
        <taxon>Eurotiales</taxon>
        <taxon>Aspergillaceae</taxon>
        <taxon>Penicillium</taxon>
    </lineage>
</organism>
<sequence length="862" mass="99996">MAGPLVWSAQSEEHQYWTDPILCEETRARLEHFRRSGWLPPNFKPRTLLGIAVVERYWRKFSIQSEADYVDHLLREDQAIYMNFFDWMFRTSREKTLQSYDEYWRRLCQYFELFARRRVNEDVRKQMRRFLDGPFPAERKIPRRTKNKNTLDVDVFCAIYRHHWVHSRFFRHGNMIVQFATVQLWSAITGTRPGVLLPQNTSLPGNPSLGKRKRAHAFESDLPKYISSKDLPDSVCYRDIELFYLKDPQSKRDVLCAIIEFRNLKGRPEGADGTKFFMHGDYQLAYCPIAQIVSFAFRDGAFVNTELTPELIWRLRVPKHTSSLPLRWKPKVLNTPILRRFERTPYGYELHESLSMTYESSRQALKELGRDAKFEDDIGHYNFRRWTANEVNRNFTSQERQRVLGQSGDAVFEKHYQSQFIGRDLQHVVLLRPSQEGLIRFAGIKTREERARGGNAISRRLNQKARVAFPHLHQRHENVNKEIAKLRKRLATDTREAARKHHFQNAPVLEIDRQIKQLLGNTDEASSEAPENEDSGDGTWELPTPDYVFAERARLVENFYGPDAENFDEDKLLARRTQVTKDMVALLRLSEPSRRGNRANWNIGDEDDDLLDPPEESSPLEEDTMNCPTNICIICCGLSRQSSLNPPPHEFPPDRQDSLRRHLIDTHLQHARNGISCNWETCRDVPLFSDITKFLAHASTEHSYDIKIKLCHLPQASQTSCSDGSSREASPVSENRQRTETPASSVDLEMKNIDPRLLEAHPVPVAMALQTQPVTEVLFTSGGSSHPNSAETPIRRSTRSTAKVTEFAPTSETESQPQYVRRSSRKKRHAEQRVCGVKEKKRQSQVKVPKGPPLRRSKRLRS</sequence>
<feature type="compositionally biased region" description="Polar residues" evidence="1">
    <location>
        <begin position="781"/>
        <end position="791"/>
    </location>
</feature>
<feature type="compositionally biased region" description="Polar residues" evidence="1">
    <location>
        <begin position="799"/>
        <end position="818"/>
    </location>
</feature>
<protein>
    <recommendedName>
        <fullName evidence="4">FluG domain-containing protein</fullName>
    </recommendedName>
</protein>
<gene>
    <name evidence="2" type="ORF">N7494_009899</name>
</gene>
<dbReference type="AlphaFoldDB" id="A0AAD6CRH3"/>
<dbReference type="EMBL" id="JAQIZZ010000007">
    <property type="protein sequence ID" value="KAJ5533347.1"/>
    <property type="molecule type" value="Genomic_DNA"/>
</dbReference>
<feature type="region of interest" description="Disordered" evidence="1">
    <location>
        <begin position="719"/>
        <end position="749"/>
    </location>
</feature>
<keyword evidence="3" id="KW-1185">Reference proteome</keyword>
<feature type="region of interest" description="Disordered" evidence="1">
    <location>
        <begin position="778"/>
        <end position="862"/>
    </location>
</feature>
<reference evidence="2 3" key="1">
    <citation type="journal article" date="2023" name="IMA Fungus">
        <title>Comparative genomic study of the Penicillium genus elucidates a diverse pangenome and 15 lateral gene transfer events.</title>
        <authorList>
            <person name="Petersen C."/>
            <person name="Sorensen T."/>
            <person name="Nielsen M.R."/>
            <person name="Sondergaard T.E."/>
            <person name="Sorensen J.L."/>
            <person name="Fitzpatrick D.A."/>
            <person name="Frisvad J.C."/>
            <person name="Nielsen K.L."/>
        </authorList>
    </citation>
    <scope>NUCLEOTIDE SEQUENCE [LARGE SCALE GENOMIC DNA]</scope>
    <source>
        <strain evidence="2 3">IBT 35679</strain>
    </source>
</reference>
<feature type="compositionally biased region" description="Basic residues" evidence="1">
    <location>
        <begin position="853"/>
        <end position="862"/>
    </location>
</feature>
<evidence type="ECO:0000313" key="2">
    <source>
        <dbReference type="EMBL" id="KAJ5533347.1"/>
    </source>
</evidence>
<name>A0AAD6CRH3_9EURO</name>
<feature type="region of interest" description="Disordered" evidence="1">
    <location>
        <begin position="598"/>
        <end position="623"/>
    </location>
</feature>
<proteinExistence type="predicted"/>
<dbReference type="PANTHER" id="PTHR37535">
    <property type="entry name" value="FLUG DOMAIN PROTEIN"/>
    <property type="match status" value="1"/>
</dbReference>
<evidence type="ECO:0000313" key="3">
    <source>
        <dbReference type="Proteomes" id="UP001220324"/>
    </source>
</evidence>
<dbReference type="PANTHER" id="PTHR37535:SF4">
    <property type="entry name" value="FLUG DOMAIN-CONTAINING PROTEIN"/>
    <property type="match status" value="1"/>
</dbReference>
<feature type="compositionally biased region" description="Polar residues" evidence="1">
    <location>
        <begin position="719"/>
        <end position="744"/>
    </location>
</feature>
<dbReference type="Pfam" id="PF11917">
    <property type="entry name" value="DUF3435"/>
    <property type="match status" value="2"/>
</dbReference>
<feature type="compositionally biased region" description="Acidic residues" evidence="1">
    <location>
        <begin position="604"/>
        <end position="623"/>
    </location>
</feature>
<dbReference type="Proteomes" id="UP001220324">
    <property type="component" value="Unassembled WGS sequence"/>
</dbReference>